<dbReference type="EMBL" id="JAVDXT010000002">
    <property type="protein sequence ID" value="MDR7377738.1"/>
    <property type="molecule type" value="Genomic_DNA"/>
</dbReference>
<accession>A0ABU2C8S6</accession>
<evidence type="ECO:0000256" key="1">
    <source>
        <dbReference type="SAM" id="MobiDB-lite"/>
    </source>
</evidence>
<keyword evidence="3" id="KW-1185">Reference proteome</keyword>
<feature type="region of interest" description="Disordered" evidence="1">
    <location>
        <begin position="127"/>
        <end position="161"/>
    </location>
</feature>
<gene>
    <name evidence="2" type="ORF">J2X19_002417</name>
</gene>
<sequence length="217" mass="24693">MFAFFKRAKRSAPGPLSISDESPAMRMALEERMAYRKECLYQSIRETFLSMEVVSHMYRFKVMPVDERHHRFIAMVDVAKSFVAGAQAKTKSFAAMEHNMRENAYRRFGIVIDGMYWRVSETEDQFERRSRATDPARTGNFEPAVAQRTAGGPQKPAGVLSRNRYQPISPEERAAFMDALERGKPPPPVRVGELEYQSDLMPLEGGIMIGGTQYGKL</sequence>
<comment type="caution">
    <text evidence="2">The sequence shown here is derived from an EMBL/GenBank/DDBJ whole genome shotgun (WGS) entry which is preliminary data.</text>
</comment>
<evidence type="ECO:0000313" key="3">
    <source>
        <dbReference type="Proteomes" id="UP001180487"/>
    </source>
</evidence>
<organism evidence="2 3">
    <name type="scientific">Rhodoferax ferrireducens</name>
    <dbReference type="NCBI Taxonomy" id="192843"/>
    <lineage>
        <taxon>Bacteria</taxon>
        <taxon>Pseudomonadati</taxon>
        <taxon>Pseudomonadota</taxon>
        <taxon>Betaproteobacteria</taxon>
        <taxon>Burkholderiales</taxon>
        <taxon>Comamonadaceae</taxon>
        <taxon>Rhodoferax</taxon>
    </lineage>
</organism>
<dbReference type="RefSeq" id="WP_116603593.1">
    <property type="nucleotide sequence ID" value="NZ_JAVDXT010000002.1"/>
</dbReference>
<reference evidence="2 3" key="1">
    <citation type="submission" date="2023-07" db="EMBL/GenBank/DDBJ databases">
        <title>Sorghum-associated microbial communities from plants grown in Nebraska, USA.</title>
        <authorList>
            <person name="Schachtman D."/>
        </authorList>
    </citation>
    <scope>NUCLEOTIDE SEQUENCE [LARGE SCALE GENOMIC DNA]</scope>
    <source>
        <strain evidence="2 3">BE313</strain>
    </source>
</reference>
<evidence type="ECO:0000313" key="2">
    <source>
        <dbReference type="EMBL" id="MDR7377738.1"/>
    </source>
</evidence>
<protein>
    <submittedName>
        <fullName evidence="2">Uncharacterized protein</fullName>
    </submittedName>
</protein>
<name>A0ABU2C8S6_9BURK</name>
<proteinExistence type="predicted"/>
<dbReference type="Proteomes" id="UP001180487">
    <property type="component" value="Unassembled WGS sequence"/>
</dbReference>